<evidence type="ECO:0000313" key="1">
    <source>
        <dbReference type="EMBL" id="CAL5223437.1"/>
    </source>
</evidence>
<proteinExistence type="predicted"/>
<organism evidence="1 2">
    <name type="scientific">Coccomyxa viridis</name>
    <dbReference type="NCBI Taxonomy" id="1274662"/>
    <lineage>
        <taxon>Eukaryota</taxon>
        <taxon>Viridiplantae</taxon>
        <taxon>Chlorophyta</taxon>
        <taxon>core chlorophytes</taxon>
        <taxon>Trebouxiophyceae</taxon>
        <taxon>Trebouxiophyceae incertae sedis</taxon>
        <taxon>Coccomyxaceae</taxon>
        <taxon>Coccomyxa</taxon>
    </lineage>
</organism>
<sequence>MDTGTTFKYVRASLLQVQDQTTTQQPPFQFDTTLGMPGFVNPSGGPVTVTLTTKSTSNHVPNIALRFDYSQTPGSGTSGCSLFYSDRYDNKLSAINGLASPNLVQAYNLNVLDNVQL</sequence>
<gene>
    <name evidence="1" type="primary">g5952</name>
    <name evidence="1" type="ORF">VP750_LOCUS5096</name>
</gene>
<keyword evidence="2" id="KW-1185">Reference proteome</keyword>
<reference evidence="1 2" key="1">
    <citation type="submission" date="2024-06" db="EMBL/GenBank/DDBJ databases">
        <authorList>
            <person name="Kraege A."/>
            <person name="Thomma B."/>
        </authorList>
    </citation>
    <scope>NUCLEOTIDE SEQUENCE [LARGE SCALE GENOMIC DNA]</scope>
</reference>
<dbReference type="Proteomes" id="UP001497392">
    <property type="component" value="Unassembled WGS sequence"/>
</dbReference>
<comment type="caution">
    <text evidence="1">The sequence shown here is derived from an EMBL/GenBank/DDBJ whole genome shotgun (WGS) entry which is preliminary data.</text>
</comment>
<dbReference type="EMBL" id="CAXHTA020000008">
    <property type="protein sequence ID" value="CAL5223437.1"/>
    <property type="molecule type" value="Genomic_DNA"/>
</dbReference>
<protein>
    <submittedName>
        <fullName evidence="1">G5952 protein</fullName>
    </submittedName>
</protein>
<evidence type="ECO:0000313" key="2">
    <source>
        <dbReference type="Proteomes" id="UP001497392"/>
    </source>
</evidence>
<accession>A0ABP1G0U4</accession>
<name>A0ABP1G0U4_9CHLO</name>